<gene>
    <name evidence="3" type="ORF">HGI30_16075</name>
</gene>
<evidence type="ECO:0000313" key="3">
    <source>
        <dbReference type="EMBL" id="QJC52935.1"/>
    </source>
</evidence>
<dbReference type="Pfam" id="PF06114">
    <property type="entry name" value="Peptidase_M78"/>
    <property type="match status" value="1"/>
</dbReference>
<dbReference type="InterPro" id="IPR010359">
    <property type="entry name" value="IrrE_HExxH"/>
</dbReference>
<dbReference type="EMBL" id="CP051428">
    <property type="protein sequence ID" value="QJC52935.1"/>
    <property type="molecule type" value="Genomic_DNA"/>
</dbReference>
<dbReference type="PANTHER" id="PTHR43236:SF2">
    <property type="entry name" value="BLL0069 PROTEIN"/>
    <property type="match status" value="1"/>
</dbReference>
<keyword evidence="1" id="KW-0175">Coiled coil</keyword>
<feature type="domain" description="IrrE N-terminal-like" evidence="2">
    <location>
        <begin position="85"/>
        <end position="168"/>
    </location>
</feature>
<organism evidence="3 4">
    <name type="scientific">Paenibacillus albicereus</name>
    <dbReference type="NCBI Taxonomy" id="2726185"/>
    <lineage>
        <taxon>Bacteria</taxon>
        <taxon>Bacillati</taxon>
        <taxon>Bacillota</taxon>
        <taxon>Bacilli</taxon>
        <taxon>Bacillales</taxon>
        <taxon>Paenibacillaceae</taxon>
        <taxon>Paenibacillus</taxon>
    </lineage>
</organism>
<protein>
    <submittedName>
        <fullName evidence="3">ImmA/IrrE family metallo-endopeptidase</fullName>
    </submittedName>
</protein>
<dbReference type="KEGG" id="palr:HGI30_16075"/>
<dbReference type="Gene3D" id="1.10.10.2910">
    <property type="match status" value="1"/>
</dbReference>
<name>A0A6H2GZV2_9BACL</name>
<dbReference type="PANTHER" id="PTHR43236">
    <property type="entry name" value="ANTITOXIN HIGA1"/>
    <property type="match status" value="1"/>
</dbReference>
<dbReference type="RefSeq" id="WP_168908484.1">
    <property type="nucleotide sequence ID" value="NZ_CP051428.1"/>
</dbReference>
<sequence length="250" mass="28986">MKIDPLGSAGRPDFKRANIMAEQILRELNDPEPAIDPFFIAARFGWKVMYESLYGPDAYTAKDVRRGNSRHIIFIADDAARGHSPLKQRRRQRYTLAHEIGHILLHSEFDWASSSDIPEFGQKLEVEAHWFASRLLMPNYGFKSVMDLTVKAVMEKFDVNISAARKRLEKLDERIRDSLTEQVIPFFVWQKPEILEDEPIDPGIWMMEVAAAAEMDVEWRVCESCQELMLRDFYGYVCFKCGKFGDQQDT</sequence>
<keyword evidence="4" id="KW-1185">Reference proteome</keyword>
<dbReference type="AlphaFoldDB" id="A0A6H2GZV2"/>
<dbReference type="InterPro" id="IPR052345">
    <property type="entry name" value="Rad_response_metalloprotease"/>
</dbReference>
<accession>A0A6H2GZV2</accession>
<evidence type="ECO:0000259" key="2">
    <source>
        <dbReference type="Pfam" id="PF06114"/>
    </source>
</evidence>
<feature type="coiled-coil region" evidence="1">
    <location>
        <begin position="154"/>
        <end position="181"/>
    </location>
</feature>
<proteinExistence type="predicted"/>
<evidence type="ECO:0000313" key="4">
    <source>
        <dbReference type="Proteomes" id="UP000502136"/>
    </source>
</evidence>
<evidence type="ECO:0000256" key="1">
    <source>
        <dbReference type="SAM" id="Coils"/>
    </source>
</evidence>
<dbReference type="Proteomes" id="UP000502136">
    <property type="component" value="Chromosome"/>
</dbReference>
<reference evidence="3 4" key="1">
    <citation type="submission" date="2020-04" db="EMBL/GenBank/DDBJ databases">
        <title>Novel Paenibacillus strain UniB2 isolated from commercial digestive syrup.</title>
        <authorList>
            <person name="Thorat V."/>
            <person name="Kirdat K."/>
            <person name="Tiwarekar B."/>
            <person name="Yadav A."/>
        </authorList>
    </citation>
    <scope>NUCLEOTIDE SEQUENCE [LARGE SCALE GENOMIC DNA]</scope>
    <source>
        <strain evidence="3 4">UniB2</strain>
    </source>
</reference>